<evidence type="ECO:0000256" key="13">
    <source>
        <dbReference type="ARBA" id="ARBA00023242"/>
    </source>
</evidence>
<dbReference type="Gene3D" id="3.40.50.1010">
    <property type="entry name" value="5'-nuclease"/>
    <property type="match status" value="1"/>
</dbReference>
<evidence type="ECO:0000256" key="9">
    <source>
        <dbReference type="ARBA" id="ARBA00022842"/>
    </source>
</evidence>
<feature type="domain" description="XPG N-terminal" evidence="16">
    <location>
        <begin position="1"/>
        <end position="99"/>
    </location>
</feature>
<dbReference type="FunFam" id="1.10.150.20:FF:000011">
    <property type="entry name" value="exonuclease 1"/>
    <property type="match status" value="1"/>
</dbReference>
<evidence type="ECO:0000256" key="3">
    <source>
        <dbReference type="ARBA" id="ARBA00010563"/>
    </source>
</evidence>
<keyword evidence="13" id="KW-0539">Nucleus</keyword>
<dbReference type="SMART" id="SM00485">
    <property type="entry name" value="XPGN"/>
    <property type="match status" value="1"/>
</dbReference>
<dbReference type="STRING" id="1392247.A0A3N4KSV0"/>
<evidence type="ECO:0000259" key="15">
    <source>
        <dbReference type="SMART" id="SM00484"/>
    </source>
</evidence>
<organism evidence="17 18">
    <name type="scientific">Morchella conica CCBAS932</name>
    <dbReference type="NCBI Taxonomy" id="1392247"/>
    <lineage>
        <taxon>Eukaryota</taxon>
        <taxon>Fungi</taxon>
        <taxon>Dikarya</taxon>
        <taxon>Ascomycota</taxon>
        <taxon>Pezizomycotina</taxon>
        <taxon>Pezizomycetes</taxon>
        <taxon>Pezizales</taxon>
        <taxon>Morchellaceae</taxon>
        <taxon>Morchella</taxon>
    </lineage>
</organism>
<keyword evidence="9" id="KW-0460">Magnesium</keyword>
<evidence type="ECO:0000256" key="5">
    <source>
        <dbReference type="ARBA" id="ARBA00022723"/>
    </source>
</evidence>
<dbReference type="Pfam" id="PF00752">
    <property type="entry name" value="XPG_N"/>
    <property type="match status" value="1"/>
</dbReference>
<feature type="compositionally biased region" description="Low complexity" evidence="14">
    <location>
        <begin position="403"/>
        <end position="414"/>
    </location>
</feature>
<evidence type="ECO:0000256" key="14">
    <source>
        <dbReference type="SAM" id="MobiDB-lite"/>
    </source>
</evidence>
<dbReference type="InterPro" id="IPR006086">
    <property type="entry name" value="XPG-I_dom"/>
</dbReference>
<dbReference type="GO" id="GO:0017108">
    <property type="term" value="F:5'-flap endonuclease activity"/>
    <property type="evidence" value="ECO:0007669"/>
    <property type="project" value="TreeGrafter"/>
</dbReference>
<comment type="subcellular location">
    <subcellularLocation>
        <location evidence="2">Nucleus</location>
    </subcellularLocation>
</comment>
<dbReference type="GO" id="GO:0046872">
    <property type="term" value="F:metal ion binding"/>
    <property type="evidence" value="ECO:0007669"/>
    <property type="project" value="UniProtKB-KW"/>
</dbReference>
<gene>
    <name evidence="17" type="ORF">P167DRAFT_534958</name>
</gene>
<evidence type="ECO:0000256" key="11">
    <source>
        <dbReference type="ARBA" id="ARBA00023125"/>
    </source>
</evidence>
<dbReference type="Gene3D" id="1.10.150.20">
    <property type="entry name" value="5' to 3' exonuclease, C-terminal subdomain"/>
    <property type="match status" value="1"/>
</dbReference>
<keyword evidence="18" id="KW-1185">Reference proteome</keyword>
<keyword evidence="12" id="KW-0234">DNA repair</keyword>
<evidence type="ECO:0000256" key="6">
    <source>
        <dbReference type="ARBA" id="ARBA00022763"/>
    </source>
</evidence>
<dbReference type="SUPFAM" id="SSF47807">
    <property type="entry name" value="5' to 3' exonuclease, C-terminal subdomain"/>
    <property type="match status" value="1"/>
</dbReference>
<feature type="region of interest" description="Disordered" evidence="14">
    <location>
        <begin position="583"/>
        <end position="619"/>
    </location>
</feature>
<dbReference type="GO" id="GO:0035312">
    <property type="term" value="F:5'-3' DNA exonuclease activity"/>
    <property type="evidence" value="ECO:0007669"/>
    <property type="project" value="InterPro"/>
</dbReference>
<name>A0A3N4KSV0_9PEZI</name>
<sequence length="632" mass="69369">MGITGLYKWLDSIKRVEHVKKYNGLTLGIDTYSWLHKGAFSCALELVQGTPTTRYVDFCVERIKMLQYHGVTPYLVFDGDYLPSKAGTEAGREERREESRQKGLELLKTNKKEAMDILQKAVDVTPAMARAVIQACKELGVQYVVAPYEADAQLYYLEKIGVIDGVISEDSDLLVFGVRLLVTKMDRFGDCVEVNRADFTKNRDITLAGWTDAEFRMMAILSGCDYLPSIRGIGLKKAHGYVRSHKTVDRIVRAIRMEGRMTVPPDYLEKFKQAELTFLHQRVWCPKAEMMVMCNEPDEPLTGEALVFIGGVVEPQIARGIALGELDPITKLPFDPIPTTTHTARAYPSQPCITFRPRPRPPAAKPVSIAAFFPKTSTPRTPLAAKSSNIQAIRKAFTAPRPSSASSSSSSSFSCPPKKRGAEEAPNPDTPIKKSRTLAADENVRVTGERSAFFNTPKHLQSRRPLAVTVETPTTKKTVTESAPIPPTVADSDLEKAIQASLQPEYLPDTEIETGVQKVARSLKADFSKSGHGKLAKFVEKQRVGAAKARLSTSAAGIKKNGGFMQQFKRSVGTKMQIPHTVGVGEESQDSAGGDSQGAGLGLGVGVEESQGSDIESQREFGRGLEAFRLKR</sequence>
<dbReference type="InterPro" id="IPR037315">
    <property type="entry name" value="EXO1_H3TH"/>
</dbReference>
<dbReference type="InterPro" id="IPR019974">
    <property type="entry name" value="XPG_CS"/>
</dbReference>
<evidence type="ECO:0000259" key="16">
    <source>
        <dbReference type="SMART" id="SM00485"/>
    </source>
</evidence>
<evidence type="ECO:0000256" key="12">
    <source>
        <dbReference type="ARBA" id="ARBA00023204"/>
    </source>
</evidence>
<dbReference type="InterPro" id="IPR044752">
    <property type="entry name" value="PIN-like_EXO1"/>
</dbReference>
<dbReference type="FunFam" id="3.40.50.1010:FF:000002">
    <property type="entry name" value="Exonuclease 1, putative"/>
    <property type="match status" value="1"/>
</dbReference>
<dbReference type="PANTHER" id="PTHR11081">
    <property type="entry name" value="FLAP ENDONUCLEASE FAMILY MEMBER"/>
    <property type="match status" value="1"/>
</dbReference>
<feature type="domain" description="XPG-I" evidence="15">
    <location>
        <begin position="137"/>
        <end position="205"/>
    </location>
</feature>
<dbReference type="GO" id="GO:0006281">
    <property type="term" value="P:DNA repair"/>
    <property type="evidence" value="ECO:0007669"/>
    <property type="project" value="UniProtKB-KW"/>
</dbReference>
<dbReference type="Proteomes" id="UP000277580">
    <property type="component" value="Unassembled WGS sequence"/>
</dbReference>
<protein>
    <submittedName>
        <fullName evidence="17">PIN domain-like protein</fullName>
    </submittedName>
</protein>
<dbReference type="EMBL" id="ML119122">
    <property type="protein sequence ID" value="RPB13623.1"/>
    <property type="molecule type" value="Genomic_DNA"/>
</dbReference>
<dbReference type="AlphaFoldDB" id="A0A3N4KSV0"/>
<dbReference type="PANTHER" id="PTHR11081:SF65">
    <property type="entry name" value="DNA DAMAGE-INDUCIBLE PROTEIN DIN7-RELATED"/>
    <property type="match status" value="1"/>
</dbReference>
<dbReference type="OrthoDB" id="26491at2759"/>
<reference evidence="17 18" key="1">
    <citation type="journal article" date="2018" name="Nat. Ecol. Evol.">
        <title>Pezizomycetes genomes reveal the molecular basis of ectomycorrhizal truffle lifestyle.</title>
        <authorList>
            <person name="Murat C."/>
            <person name="Payen T."/>
            <person name="Noel B."/>
            <person name="Kuo A."/>
            <person name="Morin E."/>
            <person name="Chen J."/>
            <person name="Kohler A."/>
            <person name="Krizsan K."/>
            <person name="Balestrini R."/>
            <person name="Da Silva C."/>
            <person name="Montanini B."/>
            <person name="Hainaut M."/>
            <person name="Levati E."/>
            <person name="Barry K.W."/>
            <person name="Belfiori B."/>
            <person name="Cichocki N."/>
            <person name="Clum A."/>
            <person name="Dockter R.B."/>
            <person name="Fauchery L."/>
            <person name="Guy J."/>
            <person name="Iotti M."/>
            <person name="Le Tacon F."/>
            <person name="Lindquist E.A."/>
            <person name="Lipzen A."/>
            <person name="Malagnac F."/>
            <person name="Mello A."/>
            <person name="Molinier V."/>
            <person name="Miyauchi S."/>
            <person name="Poulain J."/>
            <person name="Riccioni C."/>
            <person name="Rubini A."/>
            <person name="Sitrit Y."/>
            <person name="Splivallo R."/>
            <person name="Traeger S."/>
            <person name="Wang M."/>
            <person name="Zifcakova L."/>
            <person name="Wipf D."/>
            <person name="Zambonelli A."/>
            <person name="Paolocci F."/>
            <person name="Nowrousian M."/>
            <person name="Ottonello S."/>
            <person name="Baldrian P."/>
            <person name="Spatafora J.W."/>
            <person name="Henrissat B."/>
            <person name="Nagy L.G."/>
            <person name="Aury J.M."/>
            <person name="Wincker P."/>
            <person name="Grigoriev I.V."/>
            <person name="Bonfante P."/>
            <person name="Martin F.M."/>
        </authorList>
    </citation>
    <scope>NUCLEOTIDE SEQUENCE [LARGE SCALE GENOMIC DNA]</scope>
    <source>
        <strain evidence="17 18">CCBAS932</strain>
    </source>
</reference>
<evidence type="ECO:0000313" key="17">
    <source>
        <dbReference type="EMBL" id="RPB13623.1"/>
    </source>
</evidence>
<feature type="compositionally biased region" description="Gly residues" evidence="14">
    <location>
        <begin position="595"/>
        <end position="605"/>
    </location>
</feature>
<evidence type="ECO:0000256" key="4">
    <source>
        <dbReference type="ARBA" id="ARBA00022722"/>
    </source>
</evidence>
<evidence type="ECO:0000256" key="8">
    <source>
        <dbReference type="ARBA" id="ARBA00022839"/>
    </source>
</evidence>
<dbReference type="SMART" id="SM00279">
    <property type="entry name" value="HhH2"/>
    <property type="match status" value="1"/>
</dbReference>
<feature type="region of interest" description="Disordered" evidence="14">
    <location>
        <begin position="397"/>
        <end position="437"/>
    </location>
</feature>
<keyword evidence="6" id="KW-0227">DNA damage</keyword>
<dbReference type="InterPro" id="IPR006085">
    <property type="entry name" value="XPG_DNA_repair_N"/>
</dbReference>
<dbReference type="InterPro" id="IPR036279">
    <property type="entry name" value="5-3_exonuclease_C_sf"/>
</dbReference>
<keyword evidence="10" id="KW-0267">Excision nuclease</keyword>
<keyword evidence="4" id="KW-0540">Nuclease</keyword>
<evidence type="ECO:0000256" key="7">
    <source>
        <dbReference type="ARBA" id="ARBA00022801"/>
    </source>
</evidence>
<accession>A0A3N4KSV0</accession>
<proteinExistence type="inferred from homology"/>
<evidence type="ECO:0000256" key="1">
    <source>
        <dbReference type="ARBA" id="ARBA00001946"/>
    </source>
</evidence>
<dbReference type="InterPro" id="IPR006084">
    <property type="entry name" value="XPG/Rad2"/>
</dbReference>
<dbReference type="InParanoid" id="A0A3N4KSV0"/>
<dbReference type="SMART" id="SM00484">
    <property type="entry name" value="XPGI"/>
    <property type="match status" value="1"/>
</dbReference>
<evidence type="ECO:0000313" key="18">
    <source>
        <dbReference type="Proteomes" id="UP000277580"/>
    </source>
</evidence>
<dbReference type="GO" id="GO:0003677">
    <property type="term" value="F:DNA binding"/>
    <property type="evidence" value="ECO:0007669"/>
    <property type="project" value="UniProtKB-KW"/>
</dbReference>
<dbReference type="InterPro" id="IPR029060">
    <property type="entry name" value="PIN-like_dom_sf"/>
</dbReference>
<dbReference type="CDD" id="cd09908">
    <property type="entry name" value="H3TH_EXO1"/>
    <property type="match status" value="1"/>
</dbReference>
<dbReference type="CDD" id="cd09857">
    <property type="entry name" value="PIN_EXO1"/>
    <property type="match status" value="1"/>
</dbReference>
<keyword evidence="11" id="KW-0238">DNA-binding</keyword>
<evidence type="ECO:0000256" key="2">
    <source>
        <dbReference type="ARBA" id="ARBA00004123"/>
    </source>
</evidence>
<comment type="cofactor">
    <cofactor evidence="1">
        <name>Mg(2+)</name>
        <dbReference type="ChEBI" id="CHEBI:18420"/>
    </cofactor>
</comment>
<evidence type="ECO:0000256" key="10">
    <source>
        <dbReference type="ARBA" id="ARBA00022881"/>
    </source>
</evidence>
<dbReference type="PRINTS" id="PR00853">
    <property type="entry name" value="XPGRADSUPER"/>
</dbReference>
<comment type="similarity">
    <text evidence="3">Belongs to the XPG/RAD2 endonuclease family. EXO1 subfamily.</text>
</comment>
<keyword evidence="5" id="KW-0479">Metal-binding</keyword>
<dbReference type="InterPro" id="IPR008918">
    <property type="entry name" value="HhH2"/>
</dbReference>
<dbReference type="GO" id="GO:0005634">
    <property type="term" value="C:nucleus"/>
    <property type="evidence" value="ECO:0007669"/>
    <property type="project" value="UniProtKB-SubCell"/>
</dbReference>
<dbReference type="PROSITE" id="PS00841">
    <property type="entry name" value="XPG_1"/>
    <property type="match status" value="1"/>
</dbReference>
<dbReference type="Pfam" id="PF00867">
    <property type="entry name" value="XPG_I"/>
    <property type="match status" value="1"/>
</dbReference>
<keyword evidence="7" id="KW-0378">Hydrolase</keyword>
<keyword evidence="8" id="KW-0269">Exonuclease</keyword>
<dbReference type="SUPFAM" id="SSF88723">
    <property type="entry name" value="PIN domain-like"/>
    <property type="match status" value="1"/>
</dbReference>